<accession>A0A7E4V1C6</accession>
<sequence>MTSDTFPATNNNTLNATTASDSKLQETSLKAPIGRTHRSRSVTPMRFNKHVAATVATPAITLTSTTSIASTSAAHPRSTSNPSKRNNSVAPQKQV</sequence>
<keyword evidence="2" id="KW-1185">Reference proteome</keyword>
<reference evidence="2" key="1">
    <citation type="journal article" date="2013" name="Genetics">
        <title>The draft genome and transcriptome of Panagrellus redivivus are shaped by the harsh demands of a free-living lifestyle.</title>
        <authorList>
            <person name="Srinivasan J."/>
            <person name="Dillman A.R."/>
            <person name="Macchietto M.G."/>
            <person name="Heikkinen L."/>
            <person name="Lakso M."/>
            <person name="Fracchia K.M."/>
            <person name="Antoshechkin I."/>
            <person name="Mortazavi A."/>
            <person name="Wong G."/>
            <person name="Sternberg P.W."/>
        </authorList>
    </citation>
    <scope>NUCLEOTIDE SEQUENCE [LARGE SCALE GENOMIC DNA]</scope>
    <source>
        <strain evidence="2">MT8872</strain>
    </source>
</reference>
<evidence type="ECO:0000313" key="3">
    <source>
        <dbReference type="WBParaSite" id="Pan_g15371.t1"/>
    </source>
</evidence>
<feature type="compositionally biased region" description="Polar residues" evidence="1">
    <location>
        <begin position="77"/>
        <end position="95"/>
    </location>
</feature>
<evidence type="ECO:0000313" key="2">
    <source>
        <dbReference type="Proteomes" id="UP000492821"/>
    </source>
</evidence>
<dbReference type="WBParaSite" id="Pan_g15371.t1">
    <property type="protein sequence ID" value="Pan_g15371.t1"/>
    <property type="gene ID" value="Pan_g15371"/>
</dbReference>
<feature type="region of interest" description="Disordered" evidence="1">
    <location>
        <begin position="1"/>
        <end position="42"/>
    </location>
</feature>
<feature type="compositionally biased region" description="Low complexity" evidence="1">
    <location>
        <begin position="8"/>
        <end position="19"/>
    </location>
</feature>
<name>A0A7E4V1C6_PANRE</name>
<feature type="compositionally biased region" description="Low complexity" evidence="1">
    <location>
        <begin position="59"/>
        <end position="74"/>
    </location>
</feature>
<dbReference type="AlphaFoldDB" id="A0A7E4V1C6"/>
<dbReference type="Proteomes" id="UP000492821">
    <property type="component" value="Unassembled WGS sequence"/>
</dbReference>
<feature type="region of interest" description="Disordered" evidence="1">
    <location>
        <begin position="59"/>
        <end position="95"/>
    </location>
</feature>
<organism evidence="2 3">
    <name type="scientific">Panagrellus redivivus</name>
    <name type="common">Microworm</name>
    <dbReference type="NCBI Taxonomy" id="6233"/>
    <lineage>
        <taxon>Eukaryota</taxon>
        <taxon>Metazoa</taxon>
        <taxon>Ecdysozoa</taxon>
        <taxon>Nematoda</taxon>
        <taxon>Chromadorea</taxon>
        <taxon>Rhabditida</taxon>
        <taxon>Tylenchina</taxon>
        <taxon>Panagrolaimomorpha</taxon>
        <taxon>Panagrolaimoidea</taxon>
        <taxon>Panagrolaimidae</taxon>
        <taxon>Panagrellus</taxon>
    </lineage>
</organism>
<proteinExistence type="predicted"/>
<reference evidence="3" key="2">
    <citation type="submission" date="2020-10" db="UniProtKB">
        <authorList>
            <consortium name="WormBaseParasite"/>
        </authorList>
    </citation>
    <scope>IDENTIFICATION</scope>
</reference>
<evidence type="ECO:0000256" key="1">
    <source>
        <dbReference type="SAM" id="MobiDB-lite"/>
    </source>
</evidence>
<protein>
    <submittedName>
        <fullName evidence="3">Uncharacterized protein</fullName>
    </submittedName>
</protein>